<evidence type="ECO:0000256" key="3">
    <source>
        <dbReference type="ARBA" id="ARBA00022837"/>
    </source>
</evidence>
<dbReference type="InterPro" id="IPR011992">
    <property type="entry name" value="EF-hand-dom_pair"/>
</dbReference>
<evidence type="ECO:0000259" key="4">
    <source>
        <dbReference type="PROSITE" id="PS50222"/>
    </source>
</evidence>
<gene>
    <name evidence="5" type="ORF">A4U43_C02F17610</name>
</gene>
<organism evidence="5 6">
    <name type="scientific">Asparagus officinalis</name>
    <name type="common">Garden asparagus</name>
    <dbReference type="NCBI Taxonomy" id="4686"/>
    <lineage>
        <taxon>Eukaryota</taxon>
        <taxon>Viridiplantae</taxon>
        <taxon>Streptophyta</taxon>
        <taxon>Embryophyta</taxon>
        <taxon>Tracheophyta</taxon>
        <taxon>Spermatophyta</taxon>
        <taxon>Magnoliopsida</taxon>
        <taxon>Liliopsida</taxon>
        <taxon>Asparagales</taxon>
        <taxon>Asparagaceae</taxon>
        <taxon>Asparagoideae</taxon>
        <taxon>Asparagus</taxon>
    </lineage>
</organism>
<evidence type="ECO:0000313" key="5">
    <source>
        <dbReference type="EMBL" id="ONK78349.1"/>
    </source>
</evidence>
<dbReference type="SUPFAM" id="SSF47473">
    <property type="entry name" value="EF-hand"/>
    <property type="match status" value="1"/>
</dbReference>
<dbReference type="InterPro" id="IPR002048">
    <property type="entry name" value="EF_hand_dom"/>
</dbReference>
<dbReference type="GO" id="GO:0043226">
    <property type="term" value="C:organelle"/>
    <property type="evidence" value="ECO:0007669"/>
    <property type="project" value="UniProtKB-ARBA"/>
</dbReference>
<dbReference type="Gene3D" id="1.10.238.10">
    <property type="entry name" value="EF-hand"/>
    <property type="match status" value="1"/>
</dbReference>
<dbReference type="FunFam" id="1.10.238.10:FF:000178">
    <property type="entry name" value="Calmodulin-2 A"/>
    <property type="match status" value="1"/>
</dbReference>
<reference evidence="6" key="1">
    <citation type="journal article" date="2017" name="Nat. Commun.">
        <title>The asparagus genome sheds light on the origin and evolution of a young Y chromosome.</title>
        <authorList>
            <person name="Harkess A."/>
            <person name="Zhou J."/>
            <person name="Xu C."/>
            <person name="Bowers J.E."/>
            <person name="Van der Hulst R."/>
            <person name="Ayyampalayam S."/>
            <person name="Mercati F."/>
            <person name="Riccardi P."/>
            <person name="McKain M.R."/>
            <person name="Kakrana A."/>
            <person name="Tang H."/>
            <person name="Ray J."/>
            <person name="Groenendijk J."/>
            <person name="Arikit S."/>
            <person name="Mathioni S.M."/>
            <person name="Nakano M."/>
            <person name="Shan H."/>
            <person name="Telgmann-Rauber A."/>
            <person name="Kanno A."/>
            <person name="Yue Z."/>
            <person name="Chen H."/>
            <person name="Li W."/>
            <person name="Chen Y."/>
            <person name="Xu X."/>
            <person name="Zhang Y."/>
            <person name="Luo S."/>
            <person name="Chen H."/>
            <person name="Gao J."/>
            <person name="Mao Z."/>
            <person name="Pires J.C."/>
            <person name="Luo M."/>
            <person name="Kudrna D."/>
            <person name="Wing R.A."/>
            <person name="Meyers B.C."/>
            <person name="Yi K."/>
            <person name="Kong H."/>
            <person name="Lavrijsen P."/>
            <person name="Sunseri F."/>
            <person name="Falavigna A."/>
            <person name="Ye Y."/>
            <person name="Leebens-Mack J.H."/>
            <person name="Chen G."/>
        </authorList>
    </citation>
    <scope>NUCLEOTIDE SEQUENCE [LARGE SCALE GENOMIC DNA]</scope>
    <source>
        <strain evidence="6">cv. DH0086</strain>
    </source>
</reference>
<keyword evidence="3" id="KW-0106">Calcium</keyword>
<evidence type="ECO:0000256" key="2">
    <source>
        <dbReference type="ARBA" id="ARBA00022737"/>
    </source>
</evidence>
<feature type="domain" description="EF-hand" evidence="4">
    <location>
        <begin position="5"/>
        <end position="40"/>
    </location>
</feature>
<sequence length="86" mass="9355">MTTGISEEDMKRIFSHFDANGDGKISSEELGDALRSLGSASSDEIKSTMAELDTDGDGYIDFDEFVSFCKANPGLMKDVAKWLPLV</sequence>
<dbReference type="AlphaFoldDB" id="A0A5P1FN01"/>
<dbReference type="SMART" id="SM00054">
    <property type="entry name" value="EFh"/>
    <property type="match status" value="2"/>
</dbReference>
<dbReference type="EMBL" id="CM007382">
    <property type="protein sequence ID" value="ONK78349.1"/>
    <property type="molecule type" value="Genomic_DNA"/>
</dbReference>
<dbReference type="OMA" id="SEEVQYM"/>
<keyword evidence="6" id="KW-1185">Reference proteome</keyword>
<dbReference type="InterPro" id="IPR018247">
    <property type="entry name" value="EF_Hand_1_Ca_BS"/>
</dbReference>
<proteinExistence type="predicted"/>
<evidence type="ECO:0000313" key="6">
    <source>
        <dbReference type="Proteomes" id="UP000243459"/>
    </source>
</evidence>
<dbReference type="Pfam" id="PF13499">
    <property type="entry name" value="EF-hand_7"/>
    <property type="match status" value="1"/>
</dbReference>
<dbReference type="CDD" id="cd00051">
    <property type="entry name" value="EFh"/>
    <property type="match status" value="1"/>
</dbReference>
<accession>A0A5P1FN01</accession>
<protein>
    <recommendedName>
        <fullName evidence="4">EF-hand domain-containing protein</fullName>
    </recommendedName>
</protein>
<dbReference type="GO" id="GO:0005509">
    <property type="term" value="F:calcium ion binding"/>
    <property type="evidence" value="ECO:0007669"/>
    <property type="project" value="InterPro"/>
</dbReference>
<name>A0A5P1FN01_ASPOF</name>
<keyword evidence="2" id="KW-0677">Repeat</keyword>
<dbReference type="Gramene" id="ONK78349">
    <property type="protein sequence ID" value="ONK78349"/>
    <property type="gene ID" value="A4U43_C02F17610"/>
</dbReference>
<dbReference type="PROSITE" id="PS50222">
    <property type="entry name" value="EF_HAND_2"/>
    <property type="match status" value="2"/>
</dbReference>
<feature type="domain" description="EF-hand" evidence="4">
    <location>
        <begin position="43"/>
        <end position="75"/>
    </location>
</feature>
<dbReference type="InterPro" id="IPR039647">
    <property type="entry name" value="EF_hand_pair_protein_CML-like"/>
</dbReference>
<evidence type="ECO:0000256" key="1">
    <source>
        <dbReference type="ARBA" id="ARBA00022723"/>
    </source>
</evidence>
<dbReference type="PANTHER" id="PTHR10891">
    <property type="entry name" value="EF-HAND CALCIUM-BINDING DOMAIN CONTAINING PROTEIN"/>
    <property type="match status" value="1"/>
</dbReference>
<dbReference type="PROSITE" id="PS00018">
    <property type="entry name" value="EF_HAND_1"/>
    <property type="match status" value="2"/>
</dbReference>
<dbReference type="Proteomes" id="UP000243459">
    <property type="component" value="Chromosome 2"/>
</dbReference>
<keyword evidence="1" id="KW-0479">Metal-binding</keyword>